<keyword evidence="3" id="KW-1185">Reference proteome</keyword>
<feature type="compositionally biased region" description="Polar residues" evidence="1">
    <location>
        <begin position="59"/>
        <end position="77"/>
    </location>
</feature>
<evidence type="ECO:0000313" key="2">
    <source>
        <dbReference type="EMBL" id="KAK9850984.1"/>
    </source>
</evidence>
<proteinExistence type="predicted"/>
<comment type="caution">
    <text evidence="2">The sequence shown here is derived from an EMBL/GenBank/DDBJ whole genome shotgun (WGS) entry which is preliminary data.</text>
</comment>
<feature type="region of interest" description="Disordered" evidence="1">
    <location>
        <begin position="1"/>
        <end position="77"/>
    </location>
</feature>
<name>A0AAW1SQX4_9CHLO</name>
<protein>
    <recommendedName>
        <fullName evidence="4">BZIP domain-containing protein</fullName>
    </recommendedName>
</protein>
<accession>A0AAW1SQX4</accession>
<feature type="compositionally biased region" description="Basic residues" evidence="1">
    <location>
        <begin position="35"/>
        <end position="45"/>
    </location>
</feature>
<gene>
    <name evidence="2" type="ORF">WJX84_010248</name>
</gene>
<dbReference type="AlphaFoldDB" id="A0AAW1SQX4"/>
<sequence length="274" mass="30005">MNRLHKALAATSQYEECPSQPAAPPFPAEGERKALAARRRQRRREIRQQSLTRRGARTLSETHSARSQADSLQLDHTVSTEPAAGTTYHMMLQLKNEEACLQEQLVTAQRHTATLKGQLQLLEARWAAKPRDQALPAHAVYVPSQLGLMKYGHGDSPQEDVDITLWVASNGPARPADWATMSEPETSCWDDTSSCDATACDFPSSYLAAPSFNFLGHPANHGEPPAVRPLDDLDDDLFVHTDVLPDVPDGTGSVDLLACHVPLGPVHLPDLLDL</sequence>
<dbReference type="EMBL" id="JALJOV010001261">
    <property type="protein sequence ID" value="KAK9850984.1"/>
    <property type="molecule type" value="Genomic_DNA"/>
</dbReference>
<evidence type="ECO:0000313" key="3">
    <source>
        <dbReference type="Proteomes" id="UP001485043"/>
    </source>
</evidence>
<evidence type="ECO:0008006" key="4">
    <source>
        <dbReference type="Google" id="ProtNLM"/>
    </source>
</evidence>
<evidence type="ECO:0000256" key="1">
    <source>
        <dbReference type="SAM" id="MobiDB-lite"/>
    </source>
</evidence>
<dbReference type="Proteomes" id="UP001485043">
    <property type="component" value="Unassembled WGS sequence"/>
</dbReference>
<reference evidence="2 3" key="1">
    <citation type="journal article" date="2024" name="Nat. Commun.">
        <title>Phylogenomics reveals the evolutionary origins of lichenization in chlorophyte algae.</title>
        <authorList>
            <person name="Puginier C."/>
            <person name="Libourel C."/>
            <person name="Otte J."/>
            <person name="Skaloud P."/>
            <person name="Haon M."/>
            <person name="Grisel S."/>
            <person name="Petersen M."/>
            <person name="Berrin J.G."/>
            <person name="Delaux P.M."/>
            <person name="Dal Grande F."/>
            <person name="Keller J."/>
        </authorList>
    </citation>
    <scope>NUCLEOTIDE SEQUENCE [LARGE SCALE GENOMIC DNA]</scope>
    <source>
        <strain evidence="2 3">SAG 2523</strain>
    </source>
</reference>
<organism evidence="2 3">
    <name type="scientific">Apatococcus fuscideae</name>
    <dbReference type="NCBI Taxonomy" id="2026836"/>
    <lineage>
        <taxon>Eukaryota</taxon>
        <taxon>Viridiplantae</taxon>
        <taxon>Chlorophyta</taxon>
        <taxon>core chlorophytes</taxon>
        <taxon>Trebouxiophyceae</taxon>
        <taxon>Chlorellales</taxon>
        <taxon>Chlorellaceae</taxon>
        <taxon>Apatococcus</taxon>
    </lineage>
</organism>